<dbReference type="InterPro" id="IPR029058">
    <property type="entry name" value="AB_hydrolase_fold"/>
</dbReference>
<evidence type="ECO:0000259" key="7">
    <source>
        <dbReference type="PROSITE" id="PS52004"/>
    </source>
</evidence>
<proteinExistence type="predicted"/>
<evidence type="ECO:0000313" key="9">
    <source>
        <dbReference type="Proteomes" id="UP000587527"/>
    </source>
</evidence>
<dbReference type="Pfam" id="PF00550">
    <property type="entry name" value="PP-binding"/>
    <property type="match status" value="1"/>
</dbReference>
<dbReference type="Pfam" id="PF08659">
    <property type="entry name" value="KR"/>
    <property type="match status" value="1"/>
</dbReference>
<dbReference type="Pfam" id="PF22621">
    <property type="entry name" value="CurL-like_PKS_C"/>
    <property type="match status" value="1"/>
</dbReference>
<dbReference type="PANTHER" id="PTHR43775:SF51">
    <property type="entry name" value="INACTIVE PHENOLPHTHIOCEROL SYNTHESIS POLYKETIDE SYNTHASE TYPE I PKS1-RELATED"/>
    <property type="match status" value="1"/>
</dbReference>
<sequence length="1594" mass="169422">MLMDHQYSPRDANSPAAEPEIAIIGMSGRFPGADDVDTFWRNISTGVESFTQFTDDELILAGEDPKVFNQPNYVRSRPILNNIRGFDAGFFGSSPREATLADPQQLLFIEVVWEALEAAGYATAEDRGTVGVFAGMNISTYLLTRPNAFQMGVEIDGLMVGNDKDALATNVSYRLDLRGPSVSVQTFCSTSLVAVHLAAASLRRGECDIALAGGVSIRVPDRAGYVYHEGNQASPDGHVRTFDADARGSMFGDGAAVVALKRLDRAIADRDTVLAVIRGSAINNDGALKFSFQAPSIEGQRRCVTTAIANAGVDPATISYVEAHGTATEVGDPMEVAALTGAFGPTDAKQYCLLGSVKPNVGHLDRASGVTGLIKVVQSLRHELIPGTRNFRKPNAEIDFENSPFRVTAEPTPWPRRADRPRIAGLSSLGTGGTNSHAIISEAPDLPARPDRPRRFQVLPVSARSALAAEQACTNLAERLTAAPELELGDVAYTLQVGRKVFNHRRFVVADSTTGAAAKLVDPTAKLGRNDATVGRKVGYLIAGVGEQYPGMVAALYAEEPAFRADVDECVSILGLAGAGQLSEIFTEASRTADAVGDLARLLGRDTAPATPTALNPHLVQPAVFVAEYALARQLIRWGAAPDIMIGYSLGEYVAACLSGVLSLRDALRLVAHRAWLIASMAPGAMLAVAADEQRLAAVLGDAFADLDVAVRTGSQLVIAGPVGAVNAAAAVLRDAEIGCRLLDTTHAYHSRMLTPIAAELTEWIARNVTLHAPTIPYLSNVTGELATEKAVTDPGYWARHMCETVEFGEGLAHVLRTADLSLVEIGPGQSLGALTRGHAACQQSQWPLIVTTLPAAADTRDANAALAEAVGRLWLAGVPIDWSALHTTGTDQQWQPGRVPLPTYPFERQDYWLESTGGPGGGGPVFDETDPASLLHGLPKLPETEWINVPVWHQTTPRPARTEPGRWLILTDTGLADTLAASLTAQLEVAGAQVVLARPGARYAEGPDGLVLRPGSPEDATAALRGLAARDLRPDHVVHLWTVGTGTRSEGSTATGDPAATEECLQRGLHTLISLARAAGDLGFPAWSLDVVTNGSHRVLPGDPVRPELATVLGPVRLIPVEYPRVKTRLIDIDTATALASPRALVAELRSDPADQVVGVRAGKRWIPGYDILDGASIADAPPAVRIRRGGTYLVTGGLGGIGLAMAERLAEDHRANLVLLGRTPVPPRDQWSQILANPNLAGEVRRRLDGLQRLEGTGAQVITVAGDVSNPEDVERAVRAGIDRFGQLNGVLHAAGVPAVGMMQFKTAADIAKVLAPKVAGTLAIEAALRDVPVDFVALFSSTTSATGGGAGQVDYCAANAFLDAYATSDPIPGVAVTSIDWGEWTWNGWTTGLDNYDEGSKAFFEEYRATFGITFDQGWHALQRILASGESHVIVSTQSFAPIVAMSRLSSIESHQAVVKKARDALGRHPRPELSTTFVEPQTPAEETISAVWTEALGLEQVGVHDNFFELGGNSLIGMEIIAEVRKALNLSYLPPHILYQAPTVAALAEAALAGEPTTEDEQDQQDAGARDLHRSRIEQRRSTLRSGRMS</sequence>
<keyword evidence="9" id="KW-1185">Reference proteome</keyword>
<dbReference type="InterPro" id="IPR014043">
    <property type="entry name" value="Acyl_transferase_dom"/>
</dbReference>
<dbReference type="SMART" id="SM00822">
    <property type="entry name" value="PKS_KR"/>
    <property type="match status" value="1"/>
</dbReference>
<dbReference type="SMART" id="SM00827">
    <property type="entry name" value="PKS_AT"/>
    <property type="match status" value="1"/>
</dbReference>
<evidence type="ECO:0000313" key="8">
    <source>
        <dbReference type="EMBL" id="MBB5873493.1"/>
    </source>
</evidence>
<dbReference type="GO" id="GO:0006633">
    <property type="term" value="P:fatty acid biosynthetic process"/>
    <property type="evidence" value="ECO:0007669"/>
    <property type="project" value="TreeGrafter"/>
</dbReference>
<dbReference type="Gene3D" id="3.30.70.3290">
    <property type="match status" value="1"/>
</dbReference>
<keyword evidence="2" id="KW-0597">Phosphoprotein</keyword>
<organism evidence="8 9">
    <name type="scientific">Allocatelliglobosispora scoriae</name>
    <dbReference type="NCBI Taxonomy" id="643052"/>
    <lineage>
        <taxon>Bacteria</taxon>
        <taxon>Bacillati</taxon>
        <taxon>Actinomycetota</taxon>
        <taxon>Actinomycetes</taxon>
        <taxon>Micromonosporales</taxon>
        <taxon>Micromonosporaceae</taxon>
        <taxon>Allocatelliglobosispora</taxon>
    </lineage>
</organism>
<feature type="domain" description="Ketosynthase family 3 (KS3)" evidence="7">
    <location>
        <begin position="18"/>
        <end position="442"/>
    </location>
</feature>
<dbReference type="InterPro" id="IPR001227">
    <property type="entry name" value="Ac_transferase_dom_sf"/>
</dbReference>
<dbReference type="Gene3D" id="3.40.50.1820">
    <property type="entry name" value="alpha/beta hydrolase"/>
    <property type="match status" value="1"/>
</dbReference>
<dbReference type="InterPro" id="IPR016039">
    <property type="entry name" value="Thiolase-like"/>
</dbReference>
<feature type="compositionally biased region" description="Basic and acidic residues" evidence="5">
    <location>
        <begin position="1572"/>
        <end position="1585"/>
    </location>
</feature>
<dbReference type="InterPro" id="IPR036291">
    <property type="entry name" value="NAD(P)-bd_dom_sf"/>
</dbReference>
<dbReference type="InterPro" id="IPR057326">
    <property type="entry name" value="KR_dom"/>
</dbReference>
<dbReference type="Gene3D" id="3.40.366.10">
    <property type="entry name" value="Malonyl-Coenzyme A Acyl Carrier Protein, domain 2"/>
    <property type="match status" value="1"/>
</dbReference>
<dbReference type="InterPro" id="IPR009081">
    <property type="entry name" value="PP-bd_ACP"/>
</dbReference>
<dbReference type="EMBL" id="JACHMN010000003">
    <property type="protein sequence ID" value="MBB5873493.1"/>
    <property type="molecule type" value="Genomic_DNA"/>
</dbReference>
<keyword evidence="3 8" id="KW-0808">Transferase</keyword>
<dbReference type="Proteomes" id="UP000587527">
    <property type="component" value="Unassembled WGS sequence"/>
</dbReference>
<dbReference type="CDD" id="cd08953">
    <property type="entry name" value="KR_2_SDR_x"/>
    <property type="match status" value="1"/>
</dbReference>
<gene>
    <name evidence="8" type="ORF">F4553_006927</name>
</gene>
<dbReference type="InterPro" id="IPR013968">
    <property type="entry name" value="PKS_KR"/>
</dbReference>
<dbReference type="SUPFAM" id="SSF53901">
    <property type="entry name" value="Thiolase-like"/>
    <property type="match status" value="1"/>
</dbReference>
<evidence type="ECO:0000256" key="2">
    <source>
        <dbReference type="ARBA" id="ARBA00022553"/>
    </source>
</evidence>
<dbReference type="SUPFAM" id="SSF51735">
    <property type="entry name" value="NAD(P)-binding Rossmann-fold domains"/>
    <property type="match status" value="2"/>
</dbReference>
<dbReference type="CDD" id="cd00833">
    <property type="entry name" value="PKS"/>
    <property type="match status" value="1"/>
</dbReference>
<dbReference type="InterPro" id="IPR050091">
    <property type="entry name" value="PKS_NRPS_Biosynth_Enz"/>
</dbReference>
<name>A0A841C2Y2_9ACTN</name>
<feature type="domain" description="Carrier" evidence="6">
    <location>
        <begin position="1483"/>
        <end position="1559"/>
    </location>
</feature>
<evidence type="ECO:0000256" key="3">
    <source>
        <dbReference type="ARBA" id="ARBA00022679"/>
    </source>
</evidence>
<dbReference type="PANTHER" id="PTHR43775">
    <property type="entry name" value="FATTY ACID SYNTHASE"/>
    <property type="match status" value="1"/>
</dbReference>
<dbReference type="GO" id="GO:0031177">
    <property type="term" value="F:phosphopantetheine binding"/>
    <property type="evidence" value="ECO:0007669"/>
    <property type="project" value="InterPro"/>
</dbReference>
<dbReference type="PROSITE" id="PS50075">
    <property type="entry name" value="CARRIER"/>
    <property type="match status" value="1"/>
</dbReference>
<dbReference type="SUPFAM" id="SSF55048">
    <property type="entry name" value="Probable ACP-binding domain of malonyl-CoA ACP transacylase"/>
    <property type="match status" value="1"/>
</dbReference>
<feature type="region of interest" description="Disordered" evidence="5">
    <location>
        <begin position="409"/>
        <end position="452"/>
    </location>
</feature>
<evidence type="ECO:0000259" key="6">
    <source>
        <dbReference type="PROSITE" id="PS50075"/>
    </source>
</evidence>
<dbReference type="Gene3D" id="3.30.70.250">
    <property type="entry name" value="Malonyl-CoA ACP transacylase, ACP-binding"/>
    <property type="match status" value="1"/>
</dbReference>
<dbReference type="InterPro" id="IPR014030">
    <property type="entry name" value="Ketoacyl_synth_N"/>
</dbReference>
<keyword evidence="4" id="KW-0012">Acyltransferase</keyword>
<dbReference type="InterPro" id="IPR016035">
    <property type="entry name" value="Acyl_Trfase/lysoPLipase"/>
</dbReference>
<dbReference type="InterPro" id="IPR020806">
    <property type="entry name" value="PKS_PP-bd"/>
</dbReference>
<dbReference type="PROSITE" id="PS52004">
    <property type="entry name" value="KS3_2"/>
    <property type="match status" value="1"/>
</dbReference>
<dbReference type="Gene3D" id="3.40.50.720">
    <property type="entry name" value="NAD(P)-binding Rossmann-like Domain"/>
    <property type="match status" value="1"/>
</dbReference>
<dbReference type="SMART" id="SM00825">
    <property type="entry name" value="PKS_KS"/>
    <property type="match status" value="1"/>
</dbReference>
<evidence type="ECO:0000256" key="1">
    <source>
        <dbReference type="ARBA" id="ARBA00022450"/>
    </source>
</evidence>
<dbReference type="InterPro" id="IPR020841">
    <property type="entry name" value="PKS_Beta-ketoAc_synthase_dom"/>
</dbReference>
<accession>A0A841C2Y2</accession>
<dbReference type="InterPro" id="IPR014031">
    <property type="entry name" value="Ketoacyl_synth_C"/>
</dbReference>
<dbReference type="Pfam" id="PF00109">
    <property type="entry name" value="ketoacyl-synt"/>
    <property type="match status" value="1"/>
</dbReference>
<dbReference type="Pfam" id="PF02801">
    <property type="entry name" value="Ketoacyl-synt_C"/>
    <property type="match status" value="1"/>
</dbReference>
<dbReference type="Gene3D" id="3.40.47.10">
    <property type="match status" value="1"/>
</dbReference>
<keyword evidence="1" id="KW-0596">Phosphopantetheine</keyword>
<dbReference type="PROSITE" id="PS00012">
    <property type="entry name" value="PHOSPHOPANTETHEINE"/>
    <property type="match status" value="1"/>
</dbReference>
<dbReference type="RefSeq" id="WP_184844795.1">
    <property type="nucleotide sequence ID" value="NZ_JACHMN010000003.1"/>
</dbReference>
<evidence type="ECO:0000256" key="4">
    <source>
        <dbReference type="ARBA" id="ARBA00023315"/>
    </source>
</evidence>
<dbReference type="InterPro" id="IPR006162">
    <property type="entry name" value="Ppantetheine_attach_site"/>
</dbReference>
<dbReference type="SMART" id="SM00823">
    <property type="entry name" value="PKS_PP"/>
    <property type="match status" value="1"/>
</dbReference>
<comment type="caution">
    <text evidence="8">The sequence shown here is derived from an EMBL/GenBank/DDBJ whole genome shotgun (WGS) entry which is preliminary data.</text>
</comment>
<dbReference type="GO" id="GO:0004312">
    <property type="term" value="F:fatty acid synthase activity"/>
    <property type="evidence" value="ECO:0007669"/>
    <property type="project" value="TreeGrafter"/>
</dbReference>
<dbReference type="InterPro" id="IPR016036">
    <property type="entry name" value="Malonyl_transacylase_ACP-bd"/>
</dbReference>
<dbReference type="SUPFAM" id="SSF52151">
    <property type="entry name" value="FabD/lysophospholipase-like"/>
    <property type="match status" value="1"/>
</dbReference>
<protein>
    <submittedName>
        <fullName evidence="8">Acyl transferase domain-containing protein</fullName>
    </submittedName>
</protein>
<dbReference type="Pfam" id="PF00698">
    <property type="entry name" value="Acyl_transf_1"/>
    <property type="match status" value="1"/>
</dbReference>
<evidence type="ECO:0000256" key="5">
    <source>
        <dbReference type="SAM" id="MobiDB-lite"/>
    </source>
</evidence>
<dbReference type="InterPro" id="IPR036736">
    <property type="entry name" value="ACP-like_sf"/>
</dbReference>
<reference evidence="8 9" key="1">
    <citation type="submission" date="2020-08" db="EMBL/GenBank/DDBJ databases">
        <title>Sequencing the genomes of 1000 actinobacteria strains.</title>
        <authorList>
            <person name="Klenk H.-P."/>
        </authorList>
    </citation>
    <scope>NUCLEOTIDE SEQUENCE [LARGE SCALE GENOMIC DNA]</scope>
    <source>
        <strain evidence="8 9">DSM 45362</strain>
    </source>
</reference>
<dbReference type="SUPFAM" id="SSF47336">
    <property type="entry name" value="ACP-like"/>
    <property type="match status" value="1"/>
</dbReference>
<feature type="region of interest" description="Disordered" evidence="5">
    <location>
        <begin position="1556"/>
        <end position="1594"/>
    </location>
</feature>